<dbReference type="RefSeq" id="WP_104418649.1">
    <property type="nucleotide sequence ID" value="NZ_PTJC01000005.1"/>
</dbReference>
<dbReference type="OrthoDB" id="9767864at2"/>
<accession>A0A2S6I997</accession>
<gene>
    <name evidence="3" type="ORF">CLV84_1040</name>
</gene>
<dbReference type="EMBL" id="PTJC01000005">
    <property type="protein sequence ID" value="PPK88077.1"/>
    <property type="molecule type" value="Genomic_DNA"/>
</dbReference>
<comment type="similarity">
    <text evidence="1">Belongs to the myoviridae tail sheath protein family.</text>
</comment>
<dbReference type="Gene3D" id="3.40.50.11780">
    <property type="match status" value="1"/>
</dbReference>
<feature type="domain" description="Tail sheath protein C-terminal" evidence="2">
    <location>
        <begin position="438"/>
        <end position="542"/>
    </location>
</feature>
<evidence type="ECO:0000259" key="2">
    <source>
        <dbReference type="Pfam" id="PF17482"/>
    </source>
</evidence>
<comment type="caution">
    <text evidence="3">The sequence shown here is derived from an EMBL/GenBank/DDBJ whole genome shotgun (WGS) entry which is preliminary data.</text>
</comment>
<dbReference type="PANTHER" id="PTHR35861">
    <property type="match status" value="1"/>
</dbReference>
<dbReference type="PANTHER" id="PTHR35861:SF1">
    <property type="entry name" value="PHAGE TAIL SHEATH PROTEIN"/>
    <property type="match status" value="1"/>
</dbReference>
<dbReference type="AlphaFoldDB" id="A0A2S6I997"/>
<dbReference type="InterPro" id="IPR052042">
    <property type="entry name" value="Tail_sheath_structural"/>
</dbReference>
<dbReference type="InterPro" id="IPR020287">
    <property type="entry name" value="Tail_sheath_C"/>
</dbReference>
<dbReference type="Pfam" id="PF17482">
    <property type="entry name" value="Phage_sheath_1C"/>
    <property type="match status" value="1"/>
</dbReference>
<protein>
    <recommendedName>
        <fullName evidence="2">Tail sheath protein C-terminal domain-containing protein</fullName>
    </recommendedName>
</protein>
<keyword evidence="4" id="KW-1185">Reference proteome</keyword>
<evidence type="ECO:0000256" key="1">
    <source>
        <dbReference type="ARBA" id="ARBA00008005"/>
    </source>
</evidence>
<organism evidence="3 4">
    <name type="scientific">Neolewinella xylanilytica</name>
    <dbReference type="NCBI Taxonomy" id="1514080"/>
    <lineage>
        <taxon>Bacteria</taxon>
        <taxon>Pseudomonadati</taxon>
        <taxon>Bacteroidota</taxon>
        <taxon>Saprospiria</taxon>
        <taxon>Saprospirales</taxon>
        <taxon>Lewinellaceae</taxon>
        <taxon>Neolewinella</taxon>
    </lineage>
</organism>
<evidence type="ECO:0000313" key="4">
    <source>
        <dbReference type="Proteomes" id="UP000237662"/>
    </source>
</evidence>
<proteinExistence type="inferred from homology"/>
<sequence>MARVYQTPGVYIEERSAFPSSAVPVATAVPAFIGYTERAERSKQSLLLKPTKISSFGEYLQFFGGAPTTKVELGDSPNPTIPYTVEIRESYFTLYAQMKMFFSNGGSDCYIVSVGGYTDDGGAVKLETLQKGIDPLLKEMEPTMVVIPEATTVKVDAGQETAMVTAMNSLYAAVLKHCGTDMRSRFAITDVWMNRAAYQDPDYNMQDDIDRYRGTIGSNNLQWGAAYFPYLNTLAVSADAVSLRNITNIGAVGDVREFPDGTFTEKGEIEKRDDFKTNFIDVPVTSLLSLLDRALNQDVYNGLAKPDFAKKVKEELFKELPSMVADEEKLKTANQGLVAVSPMFKSVLRDIRRELNLLPPSAAMAGIYSMVDNTVGVHQSPANVSVGSVIDPAVTISSDQQEDLNIPINGKAVNAIRSFPGKGTLVWGARTLDGNSMDWRYISVRRTVIFVEQSIKYAAEPYVFEPNTSSTWVNLKAVVVNFLTNVWQSGALAGSTAADAFQVNIGLGVTMTPVDILDGYLRMSVKLAVTRPAEFIVITFEQKMQQS</sequence>
<dbReference type="Proteomes" id="UP000237662">
    <property type="component" value="Unassembled WGS sequence"/>
</dbReference>
<evidence type="ECO:0000313" key="3">
    <source>
        <dbReference type="EMBL" id="PPK88077.1"/>
    </source>
</evidence>
<reference evidence="3 4" key="1">
    <citation type="submission" date="2018-02" db="EMBL/GenBank/DDBJ databases">
        <title>Genomic Encyclopedia of Archaeal and Bacterial Type Strains, Phase II (KMG-II): from individual species to whole genera.</title>
        <authorList>
            <person name="Goeker M."/>
        </authorList>
    </citation>
    <scope>NUCLEOTIDE SEQUENCE [LARGE SCALE GENOMIC DNA]</scope>
    <source>
        <strain evidence="3 4">DSM 29526</strain>
    </source>
</reference>
<name>A0A2S6I997_9BACT</name>